<dbReference type="InterPro" id="IPR015424">
    <property type="entry name" value="PyrdxlP-dep_Trfase"/>
</dbReference>
<dbReference type="GO" id="GO:0016846">
    <property type="term" value="F:carbon-sulfur lyase activity"/>
    <property type="evidence" value="ECO:0007669"/>
    <property type="project" value="TreeGrafter"/>
</dbReference>
<evidence type="ECO:0000313" key="3">
    <source>
        <dbReference type="EMBL" id="MPN07770.1"/>
    </source>
</evidence>
<dbReference type="EMBL" id="VSSQ01053775">
    <property type="protein sequence ID" value="MPN07770.1"/>
    <property type="molecule type" value="Genomic_DNA"/>
</dbReference>
<gene>
    <name evidence="3" type="primary">metB_3</name>
    <name evidence="3" type="ORF">SDC9_155042</name>
</gene>
<dbReference type="InterPro" id="IPR015422">
    <property type="entry name" value="PyrdxlP-dep_Trfase_small"/>
</dbReference>
<dbReference type="GO" id="GO:0005737">
    <property type="term" value="C:cytoplasm"/>
    <property type="evidence" value="ECO:0007669"/>
    <property type="project" value="TreeGrafter"/>
</dbReference>
<proteinExistence type="predicted"/>
<comment type="cofactor">
    <cofactor evidence="1">
        <name>pyridoxal 5'-phosphate</name>
        <dbReference type="ChEBI" id="CHEBI:597326"/>
    </cofactor>
</comment>
<evidence type="ECO:0000256" key="1">
    <source>
        <dbReference type="ARBA" id="ARBA00001933"/>
    </source>
</evidence>
<dbReference type="Pfam" id="PF01053">
    <property type="entry name" value="Cys_Met_Meta_PP"/>
    <property type="match status" value="1"/>
</dbReference>
<dbReference type="SUPFAM" id="SSF53383">
    <property type="entry name" value="PLP-dependent transferases"/>
    <property type="match status" value="1"/>
</dbReference>
<name>A0A645F1X5_9ZZZZ</name>
<accession>A0A645F1X5</accession>
<dbReference type="EC" id="2.5.1.48" evidence="3"/>
<dbReference type="Gene3D" id="3.90.1150.10">
    <property type="entry name" value="Aspartate Aminotransferase, domain 1"/>
    <property type="match status" value="1"/>
</dbReference>
<dbReference type="GO" id="GO:0030170">
    <property type="term" value="F:pyridoxal phosphate binding"/>
    <property type="evidence" value="ECO:0007669"/>
    <property type="project" value="InterPro"/>
</dbReference>
<dbReference type="PANTHER" id="PTHR11808:SF80">
    <property type="entry name" value="CYSTATHIONINE GAMMA-LYASE"/>
    <property type="match status" value="1"/>
</dbReference>
<reference evidence="3" key="1">
    <citation type="submission" date="2019-08" db="EMBL/GenBank/DDBJ databases">
        <authorList>
            <person name="Kucharzyk K."/>
            <person name="Murdoch R.W."/>
            <person name="Higgins S."/>
            <person name="Loffler F."/>
        </authorList>
    </citation>
    <scope>NUCLEOTIDE SEQUENCE</scope>
</reference>
<dbReference type="AlphaFoldDB" id="A0A645F1X5"/>
<keyword evidence="3" id="KW-0808">Transferase</keyword>
<comment type="caution">
    <text evidence="3">The sequence shown here is derived from an EMBL/GenBank/DDBJ whole genome shotgun (WGS) entry which is preliminary data.</text>
</comment>
<keyword evidence="2" id="KW-0663">Pyridoxal phosphate</keyword>
<protein>
    <submittedName>
        <fullName evidence="3">Cystathionine gamma-synthase</fullName>
        <ecNumber evidence="3">2.5.1.48</ecNumber>
    </submittedName>
</protein>
<dbReference type="PANTHER" id="PTHR11808">
    <property type="entry name" value="TRANS-SULFURATION ENZYME FAMILY MEMBER"/>
    <property type="match status" value="1"/>
</dbReference>
<dbReference type="InterPro" id="IPR000277">
    <property type="entry name" value="Cys/Met-Metab_PyrdxlP-dep_enz"/>
</dbReference>
<dbReference type="GO" id="GO:0019346">
    <property type="term" value="P:transsulfuration"/>
    <property type="evidence" value="ECO:0007669"/>
    <property type="project" value="InterPro"/>
</dbReference>
<dbReference type="GO" id="GO:0003962">
    <property type="term" value="F:cystathionine gamma-synthase activity"/>
    <property type="evidence" value="ECO:0007669"/>
    <property type="project" value="UniProtKB-EC"/>
</dbReference>
<sequence length="164" mass="18843">MKAIFEHQFLPLGPVPDPFQAWLIMRNLRTLHLRMPQHYQNALKLATMLENHPKVEDVLYPLLPSFNQYELAKEQMRGGSGLFSFHLKTDRLEDVKQFVNSLTLFKRAVSWGGYESLVFPAAVKYADTAPIPRDRLTLVRLHAGIEEFDLLQADLNRALDKVGV</sequence>
<evidence type="ECO:0000256" key="2">
    <source>
        <dbReference type="ARBA" id="ARBA00022898"/>
    </source>
</evidence>
<organism evidence="3">
    <name type="scientific">bioreactor metagenome</name>
    <dbReference type="NCBI Taxonomy" id="1076179"/>
    <lineage>
        <taxon>unclassified sequences</taxon>
        <taxon>metagenomes</taxon>
        <taxon>ecological metagenomes</taxon>
    </lineage>
</organism>